<reference evidence="5" key="1">
    <citation type="submission" date="2020-03" db="EMBL/GenBank/DDBJ databases">
        <title>A high-quality chromosome-level genome assembly of a woody plant with both climbing and erect habits, Rhamnella rubrinervis.</title>
        <authorList>
            <person name="Lu Z."/>
            <person name="Yang Y."/>
            <person name="Zhu X."/>
            <person name="Sun Y."/>
        </authorList>
    </citation>
    <scope>NUCLEOTIDE SEQUENCE</scope>
    <source>
        <strain evidence="5">BYM</strain>
        <tissue evidence="5">Leaf</tissue>
    </source>
</reference>
<gene>
    <name evidence="5" type="ORF">FNV43_RR16909</name>
</gene>
<dbReference type="SUPFAM" id="SSF54928">
    <property type="entry name" value="RNA-binding domain, RBD"/>
    <property type="match status" value="1"/>
</dbReference>
<dbReference type="InterPro" id="IPR052462">
    <property type="entry name" value="SLIRP/GR-RBP-like"/>
</dbReference>
<feature type="compositionally biased region" description="Basic and acidic residues" evidence="3">
    <location>
        <begin position="117"/>
        <end position="128"/>
    </location>
</feature>
<dbReference type="PROSITE" id="PS50102">
    <property type="entry name" value="RRM"/>
    <property type="match status" value="1"/>
</dbReference>
<dbReference type="GO" id="GO:0003723">
    <property type="term" value="F:RNA binding"/>
    <property type="evidence" value="ECO:0007669"/>
    <property type="project" value="UniProtKB-UniRule"/>
</dbReference>
<dbReference type="InterPro" id="IPR000504">
    <property type="entry name" value="RRM_dom"/>
</dbReference>
<feature type="compositionally biased region" description="Low complexity" evidence="3">
    <location>
        <begin position="131"/>
        <end position="140"/>
    </location>
</feature>
<organism evidence="5 6">
    <name type="scientific">Rhamnella rubrinervis</name>
    <dbReference type="NCBI Taxonomy" id="2594499"/>
    <lineage>
        <taxon>Eukaryota</taxon>
        <taxon>Viridiplantae</taxon>
        <taxon>Streptophyta</taxon>
        <taxon>Embryophyta</taxon>
        <taxon>Tracheophyta</taxon>
        <taxon>Spermatophyta</taxon>
        <taxon>Magnoliopsida</taxon>
        <taxon>eudicotyledons</taxon>
        <taxon>Gunneridae</taxon>
        <taxon>Pentapetalae</taxon>
        <taxon>rosids</taxon>
        <taxon>fabids</taxon>
        <taxon>Rosales</taxon>
        <taxon>Rhamnaceae</taxon>
        <taxon>rhamnoid group</taxon>
        <taxon>Rhamneae</taxon>
        <taxon>Rhamnella</taxon>
    </lineage>
</organism>
<dbReference type="InterPro" id="IPR003954">
    <property type="entry name" value="RRM_euk-type"/>
</dbReference>
<accession>A0A8K0GZP2</accession>
<evidence type="ECO:0000259" key="4">
    <source>
        <dbReference type="PROSITE" id="PS50102"/>
    </source>
</evidence>
<dbReference type="InterPro" id="IPR012677">
    <property type="entry name" value="Nucleotide-bd_a/b_plait_sf"/>
</dbReference>
<evidence type="ECO:0000256" key="2">
    <source>
        <dbReference type="PROSITE-ProRule" id="PRU00176"/>
    </source>
</evidence>
<dbReference type="InterPro" id="IPR035979">
    <property type="entry name" value="RBD_domain_sf"/>
</dbReference>
<dbReference type="PANTHER" id="PTHR48027">
    <property type="entry name" value="HETEROGENEOUS NUCLEAR RIBONUCLEOPROTEIN 87F-RELATED"/>
    <property type="match status" value="1"/>
</dbReference>
<dbReference type="Pfam" id="PF00076">
    <property type="entry name" value="RRM_1"/>
    <property type="match status" value="1"/>
</dbReference>
<evidence type="ECO:0000313" key="5">
    <source>
        <dbReference type="EMBL" id="KAF3442991.1"/>
    </source>
</evidence>
<keyword evidence="6" id="KW-1185">Reference proteome</keyword>
<dbReference type="OrthoDB" id="439808at2759"/>
<evidence type="ECO:0000256" key="3">
    <source>
        <dbReference type="SAM" id="MobiDB-lite"/>
    </source>
</evidence>
<proteinExistence type="predicted"/>
<dbReference type="Proteomes" id="UP000796880">
    <property type="component" value="Unassembled WGS sequence"/>
</dbReference>
<keyword evidence="1 2" id="KW-0694">RNA-binding</keyword>
<feature type="region of interest" description="Disordered" evidence="3">
    <location>
        <begin position="117"/>
        <end position="140"/>
    </location>
</feature>
<dbReference type="SMART" id="SM00360">
    <property type="entry name" value="RRM"/>
    <property type="match status" value="1"/>
</dbReference>
<feature type="domain" description="RRM" evidence="4">
    <location>
        <begin position="35"/>
        <end position="113"/>
    </location>
</feature>
<dbReference type="AlphaFoldDB" id="A0A8K0GZP2"/>
<dbReference type="SMART" id="SM00361">
    <property type="entry name" value="RRM_1"/>
    <property type="match status" value="1"/>
</dbReference>
<name>A0A8K0GZP2_9ROSA</name>
<sequence length="140" mass="15720">MAAFVRRIPGNFLRYNSLPNLNDSASYVFFRRFSTKLLVKGIPFSTTDERLAEVFSQFGEVVKAQVVKKKNKNLSKGYGYVTFNIESDAQKAWKEMNGQLFDGRVVFVDDALSPRHFKGDRPGAREPPEPAAAADNLKGL</sequence>
<comment type="caution">
    <text evidence="5">The sequence shown here is derived from an EMBL/GenBank/DDBJ whole genome shotgun (WGS) entry which is preliminary data.</text>
</comment>
<dbReference type="Gene3D" id="3.30.70.330">
    <property type="match status" value="1"/>
</dbReference>
<dbReference type="EMBL" id="VOIH02000007">
    <property type="protein sequence ID" value="KAF3442991.1"/>
    <property type="molecule type" value="Genomic_DNA"/>
</dbReference>
<evidence type="ECO:0000256" key="1">
    <source>
        <dbReference type="ARBA" id="ARBA00022884"/>
    </source>
</evidence>
<protein>
    <recommendedName>
        <fullName evidence="4">RRM domain-containing protein</fullName>
    </recommendedName>
</protein>
<evidence type="ECO:0000313" key="6">
    <source>
        <dbReference type="Proteomes" id="UP000796880"/>
    </source>
</evidence>